<keyword evidence="2" id="KW-0238">DNA-binding</keyword>
<proteinExistence type="predicted"/>
<evidence type="ECO:0000313" key="3">
    <source>
        <dbReference type="Proteomes" id="UP001049518"/>
    </source>
</evidence>
<dbReference type="EMBL" id="CP059572">
    <property type="protein sequence ID" value="QXJ20251.1"/>
    <property type="molecule type" value="Genomic_DNA"/>
</dbReference>
<gene>
    <name evidence="2" type="ORF">AGRA3207_000929</name>
</gene>
<reference evidence="2" key="1">
    <citation type="submission" date="2020-07" db="EMBL/GenBank/DDBJ databases">
        <authorList>
            <person name="Tarantini F.S."/>
            <person name="Hong K.W."/>
            <person name="Chan K.G."/>
        </authorList>
    </citation>
    <scope>NUCLEOTIDE SEQUENCE</scope>
    <source>
        <strain evidence="2">32-07</strain>
    </source>
</reference>
<protein>
    <submittedName>
        <fullName evidence="2">DNA-binding domain-containing protein</fullName>
    </submittedName>
</protein>
<feature type="region of interest" description="Disordered" evidence="1">
    <location>
        <begin position="1"/>
        <end position="67"/>
    </location>
</feature>
<feature type="compositionally biased region" description="Basic and acidic residues" evidence="1">
    <location>
        <begin position="24"/>
        <end position="35"/>
    </location>
</feature>
<accession>A0ABX8QNN6</accession>
<sequence>MEPDAFAGRREESAAPSPGTGLWERAREVIDERAARPATSDPATPHAAQAPRRTGEQPHPMESMRDGHPALRELLGGELFDAFAAAYLKAVPPPRASTPARLGERFAAHLEEHRPDRVLPAGRREPWIDLVIDLVRYERLFAEVHDGPGTEEEPPGAWPAEPPERVRAAPGVRLLRARAHVHRYHSAVRRGGRAAVPPPVPVRLVVFRRDYRVVTASPPPAAFVLLEVLLAGSPLDAASARAGMDAAAAGRQVRRWVAQRWIAPIPAGASGAPPVIRGSSADSRAD</sequence>
<keyword evidence="3" id="KW-1185">Reference proteome</keyword>
<organism evidence="2 3">
    <name type="scientific">Actinomadura graeca</name>
    <dbReference type="NCBI Taxonomy" id="2750812"/>
    <lineage>
        <taxon>Bacteria</taxon>
        <taxon>Bacillati</taxon>
        <taxon>Actinomycetota</taxon>
        <taxon>Actinomycetes</taxon>
        <taxon>Streptosporangiales</taxon>
        <taxon>Thermomonosporaceae</taxon>
        <taxon>Actinomadura</taxon>
    </lineage>
</organism>
<dbReference type="GO" id="GO:0003677">
    <property type="term" value="F:DNA binding"/>
    <property type="evidence" value="ECO:0007669"/>
    <property type="project" value="UniProtKB-KW"/>
</dbReference>
<dbReference type="RefSeq" id="WP_231333311.1">
    <property type="nucleotide sequence ID" value="NZ_CP059572.1"/>
</dbReference>
<dbReference type="Proteomes" id="UP001049518">
    <property type="component" value="Chromosome"/>
</dbReference>
<evidence type="ECO:0000313" key="2">
    <source>
        <dbReference type="EMBL" id="QXJ20251.1"/>
    </source>
</evidence>
<name>A0ABX8QNN6_9ACTN</name>
<evidence type="ECO:0000256" key="1">
    <source>
        <dbReference type="SAM" id="MobiDB-lite"/>
    </source>
</evidence>